<dbReference type="FunFam" id="3.40.50.720:FF:000173">
    <property type="entry name" value="3-oxoacyl-[acyl-carrier protein] reductase"/>
    <property type="match status" value="1"/>
</dbReference>
<protein>
    <submittedName>
        <fullName evidence="3">3-oxoacyl-ACP reductase</fullName>
    </submittedName>
</protein>
<dbReference type="AlphaFoldDB" id="A0A060DQD9"/>
<dbReference type="Proteomes" id="UP000236268">
    <property type="component" value="Unassembled WGS sequence"/>
</dbReference>
<dbReference type="PANTHER" id="PTHR43639">
    <property type="entry name" value="OXIDOREDUCTASE, SHORT-CHAIN DEHYDROGENASE/REDUCTASE FAMILY (AFU_ORTHOLOGUE AFUA_5G02870)"/>
    <property type="match status" value="1"/>
</dbReference>
<evidence type="ECO:0000313" key="3">
    <source>
        <dbReference type="EMBL" id="AIB13383.1"/>
    </source>
</evidence>
<dbReference type="SUPFAM" id="SSF51735">
    <property type="entry name" value="NAD(P)-binding Rossmann-fold domains"/>
    <property type="match status" value="1"/>
</dbReference>
<dbReference type="Proteomes" id="UP000027186">
    <property type="component" value="Plasmid AbAZ39_p1"/>
</dbReference>
<dbReference type="GO" id="GO:0016491">
    <property type="term" value="F:oxidoreductase activity"/>
    <property type="evidence" value="ECO:0007669"/>
    <property type="project" value="UniProtKB-KW"/>
</dbReference>
<dbReference type="EMBL" id="POWG01000024">
    <property type="protein sequence ID" value="PNQ96976.1"/>
    <property type="molecule type" value="Genomic_DNA"/>
</dbReference>
<geneLocation type="plasmid" evidence="3 5">
    <name>AbAZ39_p1</name>
</geneLocation>
<dbReference type="InterPro" id="IPR002347">
    <property type="entry name" value="SDR_fam"/>
</dbReference>
<organism evidence="3 5">
    <name type="scientific">Azospirillum argentinense</name>
    <dbReference type="NCBI Taxonomy" id="2970906"/>
    <lineage>
        <taxon>Bacteria</taxon>
        <taxon>Pseudomonadati</taxon>
        <taxon>Pseudomonadota</taxon>
        <taxon>Alphaproteobacteria</taxon>
        <taxon>Rhodospirillales</taxon>
        <taxon>Azospirillaceae</taxon>
        <taxon>Azospirillum</taxon>
    </lineage>
</organism>
<keyword evidence="2" id="KW-0560">Oxidoreductase</keyword>
<dbReference type="KEGG" id="abq:ABAZ39_15635"/>
<geneLocation type="plasmid" evidence="4">
    <name>p13unnamed</name>
</geneLocation>
<dbReference type="PRINTS" id="PR00080">
    <property type="entry name" value="SDRFAMILY"/>
</dbReference>
<evidence type="ECO:0000256" key="1">
    <source>
        <dbReference type="ARBA" id="ARBA00006484"/>
    </source>
</evidence>
<dbReference type="InterPro" id="IPR036291">
    <property type="entry name" value="NAD(P)-bd_dom_sf"/>
</dbReference>
<evidence type="ECO:0000313" key="5">
    <source>
        <dbReference type="Proteomes" id="UP000027186"/>
    </source>
</evidence>
<evidence type="ECO:0000313" key="4">
    <source>
        <dbReference type="EMBL" id="PNQ96976.1"/>
    </source>
</evidence>
<dbReference type="Pfam" id="PF13561">
    <property type="entry name" value="adh_short_C2"/>
    <property type="match status" value="1"/>
</dbReference>
<accession>A0A2K1FWT2</accession>
<proteinExistence type="inferred from homology"/>
<gene>
    <name evidence="3" type="ORF">ABAZ39_15635</name>
    <name evidence="4" type="ORF">C1S70_21110</name>
</gene>
<name>A0A060DQD9_9PROT</name>
<dbReference type="NCBIfam" id="NF006393">
    <property type="entry name" value="PRK08642.1"/>
    <property type="match status" value="1"/>
</dbReference>
<keyword evidence="3" id="KW-0614">Plasmid</keyword>
<dbReference type="Gene3D" id="3.40.50.720">
    <property type="entry name" value="NAD(P)-binding Rossmann-like Domain"/>
    <property type="match status" value="1"/>
</dbReference>
<reference evidence="3 5" key="1">
    <citation type="journal article" date="2014" name="Genome Announc.">
        <title>Complete Genome Sequence of the Model Rhizosphere Strain Azospirillum brasilense Az39, Successfully Applied in Agriculture.</title>
        <authorList>
            <person name="Rivera D."/>
            <person name="Revale S."/>
            <person name="Molina R."/>
            <person name="Gualpa J."/>
            <person name="Puente M."/>
            <person name="Maroniche G."/>
            <person name="Paris G."/>
            <person name="Baker D."/>
            <person name="Clavijo B."/>
            <person name="McLay K."/>
            <person name="Spaepen S."/>
            <person name="Perticari A."/>
            <person name="Vazquez M."/>
            <person name="Wisniewski-Dye F."/>
            <person name="Watkins C."/>
            <person name="Martinez-Abarca F."/>
            <person name="Vanderleyden J."/>
            <person name="Cassan F."/>
        </authorList>
    </citation>
    <scope>NUCLEOTIDE SEQUENCE [LARGE SCALE GENOMIC DNA]</scope>
    <source>
        <strain evidence="3 5">Az39</strain>
        <plasmid evidence="3">AbAZ39_p1</plasmid>
    </source>
</reference>
<accession>A0A060DQD9</accession>
<evidence type="ECO:0000256" key="2">
    <source>
        <dbReference type="ARBA" id="ARBA00023002"/>
    </source>
</evidence>
<evidence type="ECO:0000313" key="6">
    <source>
        <dbReference type="Proteomes" id="UP000236268"/>
    </source>
</evidence>
<dbReference type="EMBL" id="CP007794">
    <property type="protein sequence ID" value="AIB13383.1"/>
    <property type="molecule type" value="Genomic_DNA"/>
</dbReference>
<sequence>MDFRDKTVLVTGASRGIGAAIAKAFAAEGAAVAVNYLQNADAAAAAVAACRDLGREAGGDAWAVQADVTDAEAVNRMVQRTAEEFGKIDVVVNNAFRPYAFDPEKRTLFWDTEWADYRGQVDGALLGTYNVCRAVLPVMRQRPGGSIVNMATDLVARPTVPYHDYTTAKAALVGFSRNLAAELGPLGIRVNCVAPGLVYPTDASRATKEDVKDAIVAQTPLRRIATPEDVTGPVLFLASGWSRFMTGQVLYVDGGLVMG</sequence>
<dbReference type="RefSeq" id="WP_040133886.1">
    <property type="nucleotide sequence ID" value="NZ_CP007794.1"/>
</dbReference>
<dbReference type="PRINTS" id="PR00081">
    <property type="entry name" value="GDHRDH"/>
</dbReference>
<reference evidence="4 6" key="2">
    <citation type="submission" date="2018-01" db="EMBL/GenBank/DDBJ databases">
        <title>Whole genome sequence of Azospirillum brasilense REC3 isolated from strawberry roots.</title>
        <authorList>
            <person name="Fontana C.A."/>
            <person name="Salazar S.M."/>
            <person name="Bassi D."/>
            <person name="Puglisi E."/>
            <person name="Lovaisa N.C."/>
            <person name="Toffoli L.M."/>
            <person name="Pedraza R."/>
            <person name="Cocconcelli P.S."/>
        </authorList>
    </citation>
    <scope>NUCLEOTIDE SEQUENCE [LARGE SCALE GENOMIC DNA]</scope>
    <source>
        <strain evidence="4 6">REC3</strain>
        <plasmid evidence="4">p13unnamed</plasmid>
    </source>
</reference>
<comment type="similarity">
    <text evidence="1">Belongs to the short-chain dehydrogenases/reductases (SDR) family.</text>
</comment>
<dbReference type="OrthoDB" id="198783at2"/>
<dbReference type="PANTHER" id="PTHR43639:SF1">
    <property type="entry name" value="SHORT-CHAIN DEHYDROGENASE_REDUCTASE FAMILY PROTEIN"/>
    <property type="match status" value="1"/>
</dbReference>